<feature type="domain" description="DUF2007" evidence="1">
    <location>
        <begin position="1"/>
        <end position="65"/>
    </location>
</feature>
<comment type="caution">
    <text evidence="2">The sequence shown here is derived from an EMBL/GenBank/DDBJ whole genome shotgun (WGS) entry which is preliminary data.</text>
</comment>
<gene>
    <name evidence="2" type="ORF">JM946_08135</name>
</gene>
<sequence length="79" mass="8807">MTPVFRCSDYFEAHLLAGLLREHGIDTFVQGSYLQGALGEVPAIGFLAIMVDEEDRTAAKRIVDAYERGDLKLDDAQFE</sequence>
<accession>A0ABS1WUR0</accession>
<name>A0ABS1WUR0_9GAMM</name>
<protein>
    <submittedName>
        <fullName evidence="2">DUF2007 domain-containing protein</fullName>
    </submittedName>
</protein>
<dbReference type="InterPro" id="IPR011322">
    <property type="entry name" value="N-reg_PII-like_a/b"/>
</dbReference>
<keyword evidence="3" id="KW-1185">Reference proteome</keyword>
<evidence type="ECO:0000259" key="1">
    <source>
        <dbReference type="Pfam" id="PF09413"/>
    </source>
</evidence>
<dbReference type="SUPFAM" id="SSF54913">
    <property type="entry name" value="GlnB-like"/>
    <property type="match status" value="1"/>
</dbReference>
<proteinExistence type="predicted"/>
<reference evidence="2 3" key="1">
    <citation type="journal article" date="2021" name="Int. J. Syst. Evol. Microbiol.">
        <title>Steroidobacter gossypii sp. nov., isolated from soil of cotton cropping field.</title>
        <authorList>
            <person name="Huang R."/>
            <person name="Yang S."/>
            <person name="Zhen C."/>
            <person name="Liu W."/>
        </authorList>
    </citation>
    <scope>NUCLEOTIDE SEQUENCE [LARGE SCALE GENOMIC DNA]</scope>
    <source>
        <strain evidence="2 3">S1-65</strain>
    </source>
</reference>
<organism evidence="2 3">
    <name type="scientific">Steroidobacter gossypii</name>
    <dbReference type="NCBI Taxonomy" id="2805490"/>
    <lineage>
        <taxon>Bacteria</taxon>
        <taxon>Pseudomonadati</taxon>
        <taxon>Pseudomonadota</taxon>
        <taxon>Gammaproteobacteria</taxon>
        <taxon>Steroidobacterales</taxon>
        <taxon>Steroidobacteraceae</taxon>
        <taxon>Steroidobacter</taxon>
    </lineage>
</organism>
<evidence type="ECO:0000313" key="2">
    <source>
        <dbReference type="EMBL" id="MBM0104712.1"/>
    </source>
</evidence>
<evidence type="ECO:0000313" key="3">
    <source>
        <dbReference type="Proteomes" id="UP000661077"/>
    </source>
</evidence>
<dbReference type="Pfam" id="PF09413">
    <property type="entry name" value="DUF2007"/>
    <property type="match status" value="1"/>
</dbReference>
<dbReference type="EMBL" id="JAEVLS010000002">
    <property type="protein sequence ID" value="MBM0104712.1"/>
    <property type="molecule type" value="Genomic_DNA"/>
</dbReference>
<dbReference type="Gene3D" id="3.30.70.790">
    <property type="entry name" value="UreE, C-terminal domain"/>
    <property type="match status" value="1"/>
</dbReference>
<dbReference type="Proteomes" id="UP000661077">
    <property type="component" value="Unassembled WGS sequence"/>
</dbReference>
<dbReference type="InterPro" id="IPR018551">
    <property type="entry name" value="DUF2007"/>
</dbReference>
<dbReference type="RefSeq" id="WP_203166713.1">
    <property type="nucleotide sequence ID" value="NZ_JAEVLS010000002.1"/>
</dbReference>